<keyword evidence="1" id="KW-0732">Signal</keyword>
<proteinExistence type="predicted"/>
<evidence type="ECO:0000313" key="5">
    <source>
        <dbReference type="Proteomes" id="UP001141961"/>
    </source>
</evidence>
<dbReference type="RefSeq" id="WP_236704134.1">
    <property type="nucleotide sequence ID" value="NZ_JAOTHC010000027.1"/>
</dbReference>
<evidence type="ECO:0000313" key="4">
    <source>
        <dbReference type="EMBL" id="MDB6247360.1"/>
    </source>
</evidence>
<comment type="caution">
    <text evidence="4">The sequence shown here is derived from an EMBL/GenBank/DDBJ whole genome shotgun (WGS) entry which is preliminary data.</text>
</comment>
<dbReference type="AlphaFoldDB" id="A0AAW6BBL0"/>
<sequence length="502" mass="53534">MKKNLRIVSVTALLAVAPVAASAVSTVSAADAATTTTATQVKDLGTLKGTIVLDRGSNTQFSVKLSDAQKDAILQLGGADLSNAKPEDMKDIAVKSATGQNANGVFQQTITFTVNNKPYQVTVNAKFASQQGTPYFYNKDTNTVVNDGSTVSLNEIANGFTPDSLLTAIKKHYAWKTSDQSNDNIEMTTTASDVESQLVAQDLKRASNGSFDYPANGFNLKLTAKTENGNTASITVRINASVNYNAPAFVFDGNVYYNDNVMSNGKTSGNLVLKDTDKTKVIVNGKFNDAIVTDSVKTYVQSAFGTTFDKTAADLAAHQQLINPSNIKIDSSKVNASVAGLYPVTITATNPAGFTSKLVVYAIVMGPTEKAPQEYVKADNTKVYNINGNVVSEAANISTLSKGATVYTFGKVTVNGVEYTRINKEGSNEFVKSSDLTATKPDTTVPSQSKTIMHNAYVYKSSKKRANKVTLKKGTVVTTYGGTDTFKIGNNTEKTYVKASNF</sequence>
<dbReference type="Pfam" id="PF03217">
    <property type="entry name" value="SlpA"/>
    <property type="match status" value="2"/>
</dbReference>
<evidence type="ECO:0000259" key="3">
    <source>
        <dbReference type="Pfam" id="PF22797"/>
    </source>
</evidence>
<feature type="domain" description="S-layer protein" evidence="3">
    <location>
        <begin position="144"/>
        <end position="240"/>
    </location>
</feature>
<feature type="chain" id="PRO_5043722838" evidence="1">
    <location>
        <begin position="24"/>
        <end position="502"/>
    </location>
</feature>
<organism evidence="4 5">
    <name type="scientific">Lactobacillus amylovorus</name>
    <dbReference type="NCBI Taxonomy" id="1604"/>
    <lineage>
        <taxon>Bacteria</taxon>
        <taxon>Bacillati</taxon>
        <taxon>Bacillota</taxon>
        <taxon>Bacilli</taxon>
        <taxon>Lactobacillales</taxon>
        <taxon>Lactobacillaceae</taxon>
        <taxon>Lactobacillus</taxon>
    </lineage>
</organism>
<gene>
    <name evidence="4" type="ORF">ODV14_08575</name>
</gene>
<feature type="signal peptide" evidence="1">
    <location>
        <begin position="1"/>
        <end position="23"/>
    </location>
</feature>
<dbReference type="InterPro" id="IPR024968">
    <property type="entry name" value="SlpA_C_lactobacillus"/>
</dbReference>
<dbReference type="InterPro" id="IPR055005">
    <property type="entry name" value="SlpA_D2"/>
</dbReference>
<reference evidence="4" key="2">
    <citation type="submission" date="2022-10" db="EMBL/GenBank/DDBJ databases">
        <authorList>
            <person name="Kostovova I."/>
            <person name="Moravkova M."/>
            <person name="Pechar R."/>
        </authorList>
    </citation>
    <scope>NUCLEOTIDE SEQUENCE</scope>
    <source>
        <strain evidence="4">M597B</strain>
    </source>
</reference>
<name>A0AAW6BBL0_LACAM</name>
<accession>A0AAW6BBL0</accession>
<reference evidence="4" key="1">
    <citation type="journal article" date="2022" name="Microorganisms">
        <title>Antibiotic Susceptibility, Resistance Gene Determinants and Corresponding Genomic Regions in Lactobacillus amylovorus Isolates Derived from Wild Boars and Domestic Pigs.</title>
        <authorList>
            <person name="Moravkova M."/>
            <person name="Kostovova I."/>
            <person name="Kavanova K."/>
            <person name="Pechar R."/>
            <person name="Stanek S."/>
            <person name="Brychta A."/>
            <person name="Zeman M."/>
            <person name="Kubasova T."/>
        </authorList>
    </citation>
    <scope>NUCLEOTIDE SEQUENCE</scope>
    <source>
        <strain evidence="4">M597B</strain>
    </source>
</reference>
<feature type="domain" description="S-layer protein C-terminal" evidence="2">
    <location>
        <begin position="380"/>
        <end position="432"/>
    </location>
</feature>
<dbReference type="Pfam" id="PF22797">
    <property type="entry name" value="SlpA_D2"/>
    <property type="match status" value="1"/>
</dbReference>
<evidence type="ECO:0000259" key="2">
    <source>
        <dbReference type="Pfam" id="PF03217"/>
    </source>
</evidence>
<dbReference type="EMBL" id="JAOTHD010000029">
    <property type="protein sequence ID" value="MDB6247360.1"/>
    <property type="molecule type" value="Genomic_DNA"/>
</dbReference>
<dbReference type="Proteomes" id="UP001141961">
    <property type="component" value="Unassembled WGS sequence"/>
</dbReference>
<evidence type="ECO:0000256" key="1">
    <source>
        <dbReference type="SAM" id="SignalP"/>
    </source>
</evidence>
<feature type="domain" description="S-layer protein C-terminal" evidence="2">
    <location>
        <begin position="443"/>
        <end position="499"/>
    </location>
</feature>
<protein>
    <submittedName>
        <fullName evidence="4">SLAP domain-containing protein</fullName>
    </submittedName>
</protein>